<dbReference type="RefSeq" id="WP_319831607.1">
    <property type="nucleotide sequence ID" value="NZ_CP138858.1"/>
</dbReference>
<evidence type="ECO:0000256" key="5">
    <source>
        <dbReference type="ARBA" id="ARBA00022692"/>
    </source>
</evidence>
<dbReference type="EMBL" id="CP138858">
    <property type="protein sequence ID" value="WPJ94693.1"/>
    <property type="molecule type" value="Genomic_DNA"/>
</dbReference>
<keyword evidence="7 8" id="KW-0472">Membrane</keyword>
<keyword evidence="3 10" id="KW-0328">Glycosyltransferase</keyword>
<dbReference type="GO" id="GO:0016757">
    <property type="term" value="F:glycosyltransferase activity"/>
    <property type="evidence" value="ECO:0007669"/>
    <property type="project" value="UniProtKB-KW"/>
</dbReference>
<feature type="transmembrane region" description="Helical" evidence="8">
    <location>
        <begin position="293"/>
        <end position="321"/>
    </location>
</feature>
<evidence type="ECO:0000259" key="9">
    <source>
        <dbReference type="Pfam" id="PF13231"/>
    </source>
</evidence>
<evidence type="ECO:0000256" key="1">
    <source>
        <dbReference type="ARBA" id="ARBA00004651"/>
    </source>
</evidence>
<keyword evidence="5 8" id="KW-0812">Transmembrane</keyword>
<comment type="subcellular location">
    <subcellularLocation>
        <location evidence="1">Cell membrane</location>
        <topology evidence="1">Multi-pass membrane protein</topology>
    </subcellularLocation>
</comment>
<evidence type="ECO:0000256" key="2">
    <source>
        <dbReference type="ARBA" id="ARBA00022475"/>
    </source>
</evidence>
<accession>A0ABZ0RHZ6</accession>
<keyword evidence="4 10" id="KW-0808">Transferase</keyword>
<organism evidence="10 11">
    <name type="scientific">Coraliomargarita algicola</name>
    <dbReference type="NCBI Taxonomy" id="3092156"/>
    <lineage>
        <taxon>Bacteria</taxon>
        <taxon>Pseudomonadati</taxon>
        <taxon>Verrucomicrobiota</taxon>
        <taxon>Opitutia</taxon>
        <taxon>Puniceicoccales</taxon>
        <taxon>Coraliomargaritaceae</taxon>
        <taxon>Coraliomargarita</taxon>
    </lineage>
</organism>
<sequence length="545" mass="62315">MSETATIALSQSIWRRCSLVLWALLLLVAVFTVGDYGLSWDENFRFRDADSKLNYYQELLAGDSPKAPSSSYPGLFDVPLAIVHELMPDLGTRSQKGHVWSLCFGLLGLFSVWRLTAWIGGERAGFWALLFLATLPRYYGHMFFNPKDIPLAGTYAFGVWALVALFSRLPKPQWKWVVWVGVAAGLSMSTRIAGFLILVYFGGFVGLHLLSECFLKRLSWSELPRRMLYWGLRGALAGAIGFTILYVSWPALHSNPFGAAGASVEQVQNFSWEGLVLMDGFFWKAQDLPIYYLPFWIVVTTPAHLLILIAGGWLLTLFTFIRVLRQGGEEATLFFPRWIIVCAGLFPLVYIIWKDPVLYDGMRHILFIMPLLVALAAVTFEDSLRWCEGKQFRLLVSILQFVGLCAVAIVVLHMWALHPYQYVYFNVISGGLPAAYNQNETDYWGLSHKEAGEWLNQYIVEIDPDRDRVYRVHQRYSRWMLQEALDPTRFEMWQPREGADFFVSVTRFNLHDSYPEAKLLHVVEREGVPLCFIYSFQSDPLSAEK</sequence>
<dbReference type="EC" id="2.4.-.-" evidence="10"/>
<keyword evidence="6 8" id="KW-1133">Transmembrane helix</keyword>
<feature type="transmembrane region" description="Helical" evidence="8">
    <location>
        <begin position="394"/>
        <end position="416"/>
    </location>
</feature>
<evidence type="ECO:0000256" key="7">
    <source>
        <dbReference type="ARBA" id="ARBA00023136"/>
    </source>
</evidence>
<dbReference type="InterPro" id="IPR050297">
    <property type="entry name" value="LipidA_mod_glycosyltrf_83"/>
</dbReference>
<feature type="transmembrane region" description="Helical" evidence="8">
    <location>
        <begin position="19"/>
        <end position="38"/>
    </location>
</feature>
<evidence type="ECO:0000256" key="4">
    <source>
        <dbReference type="ARBA" id="ARBA00022679"/>
    </source>
</evidence>
<feature type="transmembrane region" description="Helical" evidence="8">
    <location>
        <begin position="152"/>
        <end position="170"/>
    </location>
</feature>
<feature type="transmembrane region" description="Helical" evidence="8">
    <location>
        <begin position="176"/>
        <end position="207"/>
    </location>
</feature>
<gene>
    <name evidence="10" type="ORF">SH580_14760</name>
</gene>
<feature type="transmembrane region" description="Helical" evidence="8">
    <location>
        <begin position="124"/>
        <end position="140"/>
    </location>
</feature>
<dbReference type="Proteomes" id="UP001324993">
    <property type="component" value="Chromosome"/>
</dbReference>
<feature type="transmembrane region" description="Helical" evidence="8">
    <location>
        <begin position="365"/>
        <end position="382"/>
    </location>
</feature>
<dbReference type="Pfam" id="PF13231">
    <property type="entry name" value="PMT_2"/>
    <property type="match status" value="1"/>
</dbReference>
<keyword evidence="2" id="KW-1003">Cell membrane</keyword>
<keyword evidence="11" id="KW-1185">Reference proteome</keyword>
<evidence type="ECO:0000256" key="8">
    <source>
        <dbReference type="SAM" id="Phobius"/>
    </source>
</evidence>
<dbReference type="InterPro" id="IPR038731">
    <property type="entry name" value="RgtA/B/C-like"/>
</dbReference>
<reference evidence="10 11" key="1">
    <citation type="submission" date="2023-11" db="EMBL/GenBank/DDBJ databases">
        <title>Coraliomargarita sp. nov., isolated from marine algae.</title>
        <authorList>
            <person name="Lee J.K."/>
            <person name="Baek J.H."/>
            <person name="Kim J.M."/>
            <person name="Choi D.G."/>
            <person name="Jeon C.O."/>
        </authorList>
    </citation>
    <scope>NUCLEOTIDE SEQUENCE [LARGE SCALE GENOMIC DNA]</scope>
    <source>
        <strain evidence="10 11">J2-16</strain>
    </source>
</reference>
<feature type="transmembrane region" description="Helical" evidence="8">
    <location>
        <begin position="333"/>
        <end position="353"/>
    </location>
</feature>
<protein>
    <submittedName>
        <fullName evidence="10">Glycosyltransferase family 39 protein</fullName>
        <ecNumber evidence="10">2.4.-.-</ecNumber>
    </submittedName>
</protein>
<evidence type="ECO:0000256" key="3">
    <source>
        <dbReference type="ARBA" id="ARBA00022676"/>
    </source>
</evidence>
<evidence type="ECO:0000313" key="10">
    <source>
        <dbReference type="EMBL" id="WPJ94693.1"/>
    </source>
</evidence>
<proteinExistence type="predicted"/>
<dbReference type="PANTHER" id="PTHR33908">
    <property type="entry name" value="MANNOSYLTRANSFERASE YKCB-RELATED"/>
    <property type="match status" value="1"/>
</dbReference>
<dbReference type="PANTHER" id="PTHR33908:SF11">
    <property type="entry name" value="MEMBRANE PROTEIN"/>
    <property type="match status" value="1"/>
</dbReference>
<evidence type="ECO:0000313" key="11">
    <source>
        <dbReference type="Proteomes" id="UP001324993"/>
    </source>
</evidence>
<feature type="transmembrane region" description="Helical" evidence="8">
    <location>
        <begin position="228"/>
        <end position="249"/>
    </location>
</feature>
<name>A0ABZ0RHZ6_9BACT</name>
<feature type="domain" description="Glycosyltransferase RgtA/B/C/D-like" evidence="9">
    <location>
        <begin position="91"/>
        <end position="201"/>
    </location>
</feature>
<evidence type="ECO:0000256" key="6">
    <source>
        <dbReference type="ARBA" id="ARBA00022989"/>
    </source>
</evidence>